<evidence type="ECO:0000256" key="1">
    <source>
        <dbReference type="ARBA" id="ARBA00023016"/>
    </source>
</evidence>
<dbReference type="PROSITE" id="PS01031">
    <property type="entry name" value="SHSP"/>
    <property type="match status" value="1"/>
</dbReference>
<keyword evidence="6" id="KW-1185">Reference proteome</keyword>
<evidence type="ECO:0000256" key="2">
    <source>
        <dbReference type="PROSITE-ProRule" id="PRU00285"/>
    </source>
</evidence>
<dbReference type="OrthoDB" id="1431247at2759"/>
<evidence type="ECO:0000256" key="3">
    <source>
        <dbReference type="RuleBase" id="RU003616"/>
    </source>
</evidence>
<evidence type="ECO:0000313" key="5">
    <source>
        <dbReference type="EMBL" id="OZJ02609.1"/>
    </source>
</evidence>
<dbReference type="InterPro" id="IPR031107">
    <property type="entry name" value="Small_HSP"/>
</dbReference>
<proteinExistence type="inferred from homology"/>
<dbReference type="InterPro" id="IPR002068">
    <property type="entry name" value="A-crystallin/Hsp20_dom"/>
</dbReference>
<dbReference type="AlphaFoldDB" id="A0A261XW63"/>
<evidence type="ECO:0000259" key="4">
    <source>
        <dbReference type="PROSITE" id="PS01031"/>
    </source>
</evidence>
<comment type="similarity">
    <text evidence="2 3">Belongs to the small heat shock protein (HSP20) family.</text>
</comment>
<dbReference type="EMBL" id="MVBO01000140">
    <property type="protein sequence ID" value="OZJ02609.1"/>
    <property type="molecule type" value="Genomic_DNA"/>
</dbReference>
<name>A0A261XW63_9FUNG</name>
<dbReference type="Gene3D" id="2.60.40.790">
    <property type="match status" value="1"/>
</dbReference>
<accession>A0A261XW63</accession>
<evidence type="ECO:0000313" key="6">
    <source>
        <dbReference type="Proteomes" id="UP000242875"/>
    </source>
</evidence>
<sequence>MSLISFDPDFNRFEQSVSRMFDDFLSDFGSMSNQTRSNRSNRSVTQSARPAVDVFEDDKALTIHAELPGVKKEDIHLDVSGNALTLSGETRQAQEFKDQNTHYQERRFGSFNRSFPLGDNVDKENVQAKFEDGVLSVTLPKVQQQTRKITIN</sequence>
<gene>
    <name evidence="5" type="ORF">BZG36_04282</name>
</gene>
<dbReference type="InterPro" id="IPR008978">
    <property type="entry name" value="HSP20-like_chaperone"/>
</dbReference>
<dbReference type="CDD" id="cd06464">
    <property type="entry name" value="ACD_sHsps-like"/>
    <property type="match status" value="1"/>
</dbReference>
<dbReference type="Pfam" id="PF00011">
    <property type="entry name" value="HSP20"/>
    <property type="match status" value="1"/>
</dbReference>
<dbReference type="PANTHER" id="PTHR11527">
    <property type="entry name" value="HEAT-SHOCK PROTEIN 20 FAMILY MEMBER"/>
    <property type="match status" value="1"/>
</dbReference>
<keyword evidence="1" id="KW-0346">Stress response</keyword>
<feature type="domain" description="SHSP" evidence="4">
    <location>
        <begin position="43"/>
        <end position="152"/>
    </location>
</feature>
<organism evidence="5 6">
    <name type="scientific">Bifiguratus adelaidae</name>
    <dbReference type="NCBI Taxonomy" id="1938954"/>
    <lineage>
        <taxon>Eukaryota</taxon>
        <taxon>Fungi</taxon>
        <taxon>Fungi incertae sedis</taxon>
        <taxon>Mucoromycota</taxon>
        <taxon>Mucoromycotina</taxon>
        <taxon>Endogonomycetes</taxon>
        <taxon>Endogonales</taxon>
        <taxon>Endogonales incertae sedis</taxon>
        <taxon>Bifiguratus</taxon>
    </lineage>
</organism>
<comment type="caution">
    <text evidence="5">The sequence shown here is derived from an EMBL/GenBank/DDBJ whole genome shotgun (WGS) entry which is preliminary data.</text>
</comment>
<reference evidence="5 6" key="1">
    <citation type="journal article" date="2017" name="Mycologia">
        <title>Bifiguratus adelaidae, gen. et sp. nov., a new member of Mucoromycotina in endophytic and soil-dwelling habitats.</title>
        <authorList>
            <person name="Torres-Cruz T.J."/>
            <person name="Billingsley Tobias T.L."/>
            <person name="Almatruk M."/>
            <person name="Hesse C."/>
            <person name="Kuske C.R."/>
            <person name="Desiro A."/>
            <person name="Benucci G.M."/>
            <person name="Bonito G."/>
            <person name="Stajich J.E."/>
            <person name="Dunlap C."/>
            <person name="Arnold A.E."/>
            <person name="Porras-Alfaro A."/>
        </authorList>
    </citation>
    <scope>NUCLEOTIDE SEQUENCE [LARGE SCALE GENOMIC DNA]</scope>
    <source>
        <strain evidence="5 6">AZ0501</strain>
    </source>
</reference>
<dbReference type="Proteomes" id="UP000242875">
    <property type="component" value="Unassembled WGS sequence"/>
</dbReference>
<dbReference type="SUPFAM" id="SSF49764">
    <property type="entry name" value="HSP20-like chaperones"/>
    <property type="match status" value="1"/>
</dbReference>
<protein>
    <recommendedName>
        <fullName evidence="4">SHSP domain-containing protein</fullName>
    </recommendedName>
</protein>